<keyword evidence="5 7" id="KW-1133">Transmembrane helix</keyword>
<evidence type="ECO:0000256" key="6">
    <source>
        <dbReference type="ARBA" id="ARBA00023136"/>
    </source>
</evidence>
<feature type="transmembrane region" description="Helical" evidence="7">
    <location>
        <begin position="174"/>
        <end position="193"/>
    </location>
</feature>
<protein>
    <recommendedName>
        <fullName evidence="8">Major facilitator superfamily (MFS) profile domain-containing protein</fullName>
    </recommendedName>
</protein>
<evidence type="ECO:0000313" key="9">
    <source>
        <dbReference type="EMBL" id="ODV95221.1"/>
    </source>
</evidence>
<feature type="transmembrane region" description="Helical" evidence="7">
    <location>
        <begin position="444"/>
        <end position="466"/>
    </location>
</feature>
<dbReference type="PANTHER" id="PTHR48022:SF7">
    <property type="entry name" value="MAJOR FACILITATOR SUPERFAMILY (MFS) PROFILE DOMAIN-CONTAINING PROTEIN-RELATED"/>
    <property type="match status" value="1"/>
</dbReference>
<dbReference type="PANTHER" id="PTHR48022">
    <property type="entry name" value="PLASTIDIC GLUCOSE TRANSPORTER 4"/>
    <property type="match status" value="1"/>
</dbReference>
<dbReference type="InterPro" id="IPR036259">
    <property type="entry name" value="MFS_trans_sf"/>
</dbReference>
<dbReference type="InterPro" id="IPR005828">
    <property type="entry name" value="MFS_sugar_transport-like"/>
</dbReference>
<dbReference type="GO" id="GO:0005351">
    <property type="term" value="F:carbohydrate:proton symporter activity"/>
    <property type="evidence" value="ECO:0007669"/>
    <property type="project" value="TreeGrafter"/>
</dbReference>
<feature type="transmembrane region" description="Helical" evidence="7">
    <location>
        <begin position="299"/>
        <end position="320"/>
    </location>
</feature>
<comment type="similarity">
    <text evidence="2">Belongs to the major facilitator superfamily. Sugar transporter (TC 2.A.1.1) family.</text>
</comment>
<name>A0A1E4TU03_PACTA</name>
<dbReference type="PROSITE" id="PS50850">
    <property type="entry name" value="MFS"/>
    <property type="match status" value="1"/>
</dbReference>
<evidence type="ECO:0000256" key="4">
    <source>
        <dbReference type="ARBA" id="ARBA00022692"/>
    </source>
</evidence>
<feature type="transmembrane region" description="Helical" evidence="7">
    <location>
        <begin position="472"/>
        <end position="493"/>
    </location>
</feature>
<organism evidence="9 10">
    <name type="scientific">Pachysolen tannophilus NRRL Y-2460</name>
    <dbReference type="NCBI Taxonomy" id="669874"/>
    <lineage>
        <taxon>Eukaryota</taxon>
        <taxon>Fungi</taxon>
        <taxon>Dikarya</taxon>
        <taxon>Ascomycota</taxon>
        <taxon>Saccharomycotina</taxon>
        <taxon>Pichiomycetes</taxon>
        <taxon>Pachysolenaceae</taxon>
        <taxon>Pachysolen</taxon>
    </lineage>
</organism>
<dbReference type="STRING" id="669874.A0A1E4TU03"/>
<evidence type="ECO:0000256" key="1">
    <source>
        <dbReference type="ARBA" id="ARBA00004141"/>
    </source>
</evidence>
<feature type="transmembrane region" description="Helical" evidence="7">
    <location>
        <begin position="140"/>
        <end position="159"/>
    </location>
</feature>
<feature type="transmembrane region" description="Helical" evidence="7">
    <location>
        <begin position="366"/>
        <end position="387"/>
    </location>
</feature>
<evidence type="ECO:0000256" key="7">
    <source>
        <dbReference type="SAM" id="Phobius"/>
    </source>
</evidence>
<dbReference type="Pfam" id="PF00083">
    <property type="entry name" value="Sugar_tr"/>
    <property type="match status" value="2"/>
</dbReference>
<feature type="domain" description="Major facilitator superfamily (MFS) profile" evidence="8">
    <location>
        <begin position="11"/>
        <end position="497"/>
    </location>
</feature>
<dbReference type="PROSITE" id="PS00217">
    <property type="entry name" value="SUGAR_TRANSPORT_2"/>
    <property type="match status" value="1"/>
</dbReference>
<dbReference type="InterPro" id="IPR050360">
    <property type="entry name" value="MFS_Sugar_Transporters"/>
</dbReference>
<sequence>MFPKTYNVLAVTLIITLGGIYLNADSLKLPSFLELRQFRTANNHAIYKLEEFMSITNQIGALGTYYLTGSLISIILLDLIGRVSSFQVSSLFWISLVGIYSTNIWMLISGRLIKGVANGVFSCSLSVYVFEVIPYSKKGLILSVVQWSCAWGILLKYLINYGSILITKNFSFRLSWALEMLPSIFLLILAFFLPESPKFLAATSRWGDAAKVLERIRDNVPESTGYARRQQQQEQQEQQQDAQQEQQFKLKARFEGNKSATSFNQLKGTVEKVLEEYNQSTANSSFLDLFSKKLYKNTLVGVGTAFIVQIINFNLHLFYLGYFYEVLNISDDHTGLFDMSIQYCINIIFTIFPILLLDGIRRKDTIVFGIFILGICHFCIGLMISILNNKQLMISNEDMEGTNPSSSFILAFSFLFVAVFASTVSTTGWIYSIEIFPSSLRTKGTALVLSVSWFTNGLISFSTPFLLKFLNWGFFILLAILCLISCCIILIFFPETFLLNDFEIKFIFDKDNLNLNQFDEKKSDVITLEKSEKLLQEPKKLKES</sequence>
<feature type="transmembrane region" description="Helical" evidence="7">
    <location>
        <begin position="340"/>
        <end position="359"/>
    </location>
</feature>
<feature type="transmembrane region" description="Helical" evidence="7">
    <location>
        <begin position="59"/>
        <end position="79"/>
    </location>
</feature>
<evidence type="ECO:0000313" key="10">
    <source>
        <dbReference type="Proteomes" id="UP000094236"/>
    </source>
</evidence>
<dbReference type="InterPro" id="IPR005829">
    <property type="entry name" value="Sugar_transporter_CS"/>
</dbReference>
<accession>A0A1E4TU03</accession>
<keyword evidence="3" id="KW-0813">Transport</keyword>
<dbReference type="PRINTS" id="PR00171">
    <property type="entry name" value="SUGRTRNSPORT"/>
</dbReference>
<reference evidence="10" key="1">
    <citation type="submission" date="2016-05" db="EMBL/GenBank/DDBJ databases">
        <title>Comparative genomics of biotechnologically important yeasts.</title>
        <authorList>
            <consortium name="DOE Joint Genome Institute"/>
            <person name="Riley R."/>
            <person name="Haridas S."/>
            <person name="Wolfe K.H."/>
            <person name="Lopes M.R."/>
            <person name="Hittinger C.T."/>
            <person name="Goker M."/>
            <person name="Salamov A."/>
            <person name="Wisecaver J."/>
            <person name="Long T.M."/>
            <person name="Aerts A.L."/>
            <person name="Barry K."/>
            <person name="Choi C."/>
            <person name="Clum A."/>
            <person name="Coughlan A.Y."/>
            <person name="Deshpande S."/>
            <person name="Douglass A.P."/>
            <person name="Hanson S.J."/>
            <person name="Klenk H.-P."/>
            <person name="Labutti K."/>
            <person name="Lapidus A."/>
            <person name="Lindquist E."/>
            <person name="Lipzen A."/>
            <person name="Meier-Kolthoff J.P."/>
            <person name="Ohm R.A."/>
            <person name="Otillar R.P."/>
            <person name="Pangilinan J."/>
            <person name="Peng Y."/>
            <person name="Rokas A."/>
            <person name="Rosa C.A."/>
            <person name="Scheuner C."/>
            <person name="Sibirny A.A."/>
            <person name="Slot J.C."/>
            <person name="Stielow J.B."/>
            <person name="Sun H."/>
            <person name="Kurtzman C.P."/>
            <person name="Blackwell M."/>
            <person name="Grigoriev I.V."/>
            <person name="Jeffries T.W."/>
        </authorList>
    </citation>
    <scope>NUCLEOTIDE SEQUENCE [LARGE SCALE GENOMIC DNA]</scope>
    <source>
        <strain evidence="10">NRRL Y-2460</strain>
    </source>
</reference>
<keyword evidence="10" id="KW-1185">Reference proteome</keyword>
<dbReference type="AlphaFoldDB" id="A0A1E4TU03"/>
<dbReference type="InterPro" id="IPR003663">
    <property type="entry name" value="Sugar/inositol_transpt"/>
</dbReference>
<proteinExistence type="inferred from homology"/>
<feature type="transmembrane region" description="Helical" evidence="7">
    <location>
        <begin position="91"/>
        <end position="109"/>
    </location>
</feature>
<dbReference type="GO" id="GO:0016020">
    <property type="term" value="C:membrane"/>
    <property type="evidence" value="ECO:0007669"/>
    <property type="project" value="UniProtKB-SubCell"/>
</dbReference>
<dbReference type="OrthoDB" id="4142200at2759"/>
<dbReference type="SUPFAM" id="SSF103473">
    <property type="entry name" value="MFS general substrate transporter"/>
    <property type="match status" value="1"/>
</dbReference>
<dbReference type="Gene3D" id="1.20.1250.20">
    <property type="entry name" value="MFS general substrate transporter like domains"/>
    <property type="match status" value="1"/>
</dbReference>
<evidence type="ECO:0000256" key="5">
    <source>
        <dbReference type="ARBA" id="ARBA00022989"/>
    </source>
</evidence>
<evidence type="ECO:0000256" key="2">
    <source>
        <dbReference type="ARBA" id="ARBA00010992"/>
    </source>
</evidence>
<feature type="transmembrane region" description="Helical" evidence="7">
    <location>
        <begin position="407"/>
        <end position="432"/>
    </location>
</feature>
<keyword evidence="6 7" id="KW-0472">Membrane</keyword>
<evidence type="ECO:0000256" key="3">
    <source>
        <dbReference type="ARBA" id="ARBA00022448"/>
    </source>
</evidence>
<dbReference type="InterPro" id="IPR020846">
    <property type="entry name" value="MFS_dom"/>
</dbReference>
<evidence type="ECO:0000259" key="8">
    <source>
        <dbReference type="PROSITE" id="PS50850"/>
    </source>
</evidence>
<comment type="subcellular location">
    <subcellularLocation>
        <location evidence="1">Membrane</location>
        <topology evidence="1">Multi-pass membrane protein</topology>
    </subcellularLocation>
</comment>
<keyword evidence="4 7" id="KW-0812">Transmembrane</keyword>
<dbReference type="Proteomes" id="UP000094236">
    <property type="component" value="Unassembled WGS sequence"/>
</dbReference>
<dbReference type="EMBL" id="KV454014">
    <property type="protein sequence ID" value="ODV95221.1"/>
    <property type="molecule type" value="Genomic_DNA"/>
</dbReference>
<gene>
    <name evidence="9" type="ORF">PACTADRAFT_2925</name>
</gene>